<comment type="caution">
    <text evidence="2">The sequence shown here is derived from an EMBL/GenBank/DDBJ whole genome shotgun (WGS) entry which is preliminary data.</text>
</comment>
<sequence length="126" mass="12701">MKLQHTIFAAALALIGTASAQAATFSAVFDGFCDGVSITVSNGVAYGSETGCVGGAAVGTKGSVKKQGKAYTLSLNHLPNAVYVLNIDTPTWTIYAADGSVVESGTYTVGSVPAEGLAQQPVSGKR</sequence>
<organism evidence="2 3">
    <name type="scientific">Ideonella oryzae</name>
    <dbReference type="NCBI Taxonomy" id="2937441"/>
    <lineage>
        <taxon>Bacteria</taxon>
        <taxon>Pseudomonadati</taxon>
        <taxon>Pseudomonadota</taxon>
        <taxon>Betaproteobacteria</taxon>
        <taxon>Burkholderiales</taxon>
        <taxon>Sphaerotilaceae</taxon>
        <taxon>Ideonella</taxon>
    </lineage>
</organism>
<feature type="chain" id="PRO_5045523877" evidence="1">
    <location>
        <begin position="23"/>
        <end position="126"/>
    </location>
</feature>
<accession>A0ABT1BMJ0</accession>
<dbReference type="RefSeq" id="WP_252769237.1">
    <property type="nucleotide sequence ID" value="NZ_JAMXMC010000004.1"/>
</dbReference>
<evidence type="ECO:0000256" key="1">
    <source>
        <dbReference type="SAM" id="SignalP"/>
    </source>
</evidence>
<reference evidence="2 3" key="1">
    <citation type="submission" date="2022-06" db="EMBL/GenBank/DDBJ databases">
        <title>Ideonella sp. NS12-5 Genome sequencing and assembly.</title>
        <authorList>
            <person name="Jung Y."/>
        </authorList>
    </citation>
    <scope>NUCLEOTIDE SEQUENCE [LARGE SCALE GENOMIC DNA]</scope>
    <source>
        <strain evidence="2 3">NS12-5</strain>
    </source>
</reference>
<dbReference type="EMBL" id="JAMXMC010000004">
    <property type="protein sequence ID" value="MCO5976777.1"/>
    <property type="molecule type" value="Genomic_DNA"/>
</dbReference>
<proteinExistence type="predicted"/>
<evidence type="ECO:0000313" key="3">
    <source>
        <dbReference type="Proteomes" id="UP001204851"/>
    </source>
</evidence>
<keyword evidence="3" id="KW-1185">Reference proteome</keyword>
<dbReference type="Proteomes" id="UP001204851">
    <property type="component" value="Unassembled WGS sequence"/>
</dbReference>
<protein>
    <submittedName>
        <fullName evidence="2">Uncharacterized protein</fullName>
    </submittedName>
</protein>
<feature type="signal peptide" evidence="1">
    <location>
        <begin position="1"/>
        <end position="22"/>
    </location>
</feature>
<keyword evidence="1" id="KW-0732">Signal</keyword>
<name>A0ABT1BMJ0_9BURK</name>
<gene>
    <name evidence="2" type="ORF">M0L44_08650</name>
</gene>
<evidence type="ECO:0000313" key="2">
    <source>
        <dbReference type="EMBL" id="MCO5976777.1"/>
    </source>
</evidence>